<dbReference type="Gene3D" id="2.60.120.10">
    <property type="entry name" value="Jelly Rolls"/>
    <property type="match status" value="1"/>
</dbReference>
<dbReference type="STRING" id="1334629.MFUL124B02_28515"/>
<dbReference type="Proteomes" id="UP000183760">
    <property type="component" value="Unassembled WGS sequence"/>
</dbReference>
<comment type="function">
    <text evidence="7">Single strand-specific metallo-endoribonuclease involved in late-stage 70S ribosome quality control and in maturation of the 3' terminus of the 16S rRNA.</text>
</comment>
<dbReference type="PANTHER" id="PTHR46986">
    <property type="entry name" value="ENDORIBONUCLEASE YBEY, CHLOROPLASTIC"/>
    <property type="match status" value="1"/>
</dbReference>
<sequence length="285" mass="31706">MRLRKGKVIPRDDGKRIEEFVGAATTGTDSASVARMLAPPGWAEPAQRPEFDEVVIVLKGELTLVIEGRRECIPAGEVGLVPRGKRVVYRNDGKGACDYWSVCAPAFRPERAHMEPPAPPKTENVVTLQMAHPQGKEFGRLLTTWARDYLTRLSLAHCELSLSLVDDRAIRRLNRTWRDKDKATDVLSFPAGDLPKGTPGPRPLGDVVISLDTAKRQAKEYGRPLESEMARYLAHGLLHLLGHDHERPRDAKRMAALEEELLGERGMVADSLQVDAKARRARSLM</sequence>
<dbReference type="GO" id="GO:0006364">
    <property type="term" value="P:rRNA processing"/>
    <property type="evidence" value="ECO:0007669"/>
    <property type="project" value="UniProtKB-UniRule"/>
</dbReference>
<evidence type="ECO:0000256" key="3">
    <source>
        <dbReference type="ARBA" id="ARBA00022723"/>
    </source>
</evidence>
<dbReference type="InterPro" id="IPR020549">
    <property type="entry name" value="YbeY_CS"/>
</dbReference>
<gene>
    <name evidence="7" type="primary">ybeY</name>
    <name evidence="9" type="ORF">MFU01_30430</name>
    <name evidence="10" type="ORF">SAMN05443572_106572</name>
</gene>
<keyword evidence="5 7" id="KW-0378">Hydrolase</keyword>
<dbReference type="HAMAP" id="MF_00009">
    <property type="entry name" value="Endoribonucl_YbeY"/>
    <property type="match status" value="1"/>
</dbReference>
<evidence type="ECO:0000313" key="9">
    <source>
        <dbReference type="EMBL" id="GEN08006.1"/>
    </source>
</evidence>
<name>A0A511T1H2_MYXFU</name>
<protein>
    <recommendedName>
        <fullName evidence="7">Endoribonuclease YbeY</fullName>
        <ecNumber evidence="7">3.1.-.-</ecNumber>
    </recommendedName>
</protein>
<feature type="binding site" evidence="7">
    <location>
        <position position="245"/>
    </location>
    <ligand>
        <name>Zn(2+)</name>
        <dbReference type="ChEBI" id="CHEBI:29105"/>
        <note>catalytic</note>
    </ligand>
</feature>
<dbReference type="Proteomes" id="UP000321514">
    <property type="component" value="Unassembled WGS sequence"/>
</dbReference>
<feature type="binding site" evidence="7">
    <location>
        <position position="239"/>
    </location>
    <ligand>
        <name>Zn(2+)</name>
        <dbReference type="ChEBI" id="CHEBI:29105"/>
        <note>catalytic</note>
    </ligand>
</feature>
<reference evidence="10 11" key="1">
    <citation type="submission" date="2016-10" db="EMBL/GenBank/DDBJ databases">
        <authorList>
            <person name="Varghese N."/>
            <person name="Submissions S."/>
        </authorList>
    </citation>
    <scope>NUCLEOTIDE SEQUENCE [LARGE SCALE GENOMIC DNA]</scope>
    <source>
        <strain evidence="10 11">DSM 16525</strain>
    </source>
</reference>
<evidence type="ECO:0000256" key="5">
    <source>
        <dbReference type="ARBA" id="ARBA00022801"/>
    </source>
</evidence>
<keyword evidence="6 7" id="KW-0862">Zinc</keyword>
<evidence type="ECO:0000256" key="1">
    <source>
        <dbReference type="ARBA" id="ARBA00010875"/>
    </source>
</evidence>
<dbReference type="InterPro" id="IPR002036">
    <property type="entry name" value="YbeY"/>
</dbReference>
<feature type="domain" description="Cupin type-2" evidence="8">
    <location>
        <begin position="36"/>
        <end position="100"/>
    </location>
</feature>
<dbReference type="EMBL" id="FOIB01000006">
    <property type="protein sequence ID" value="SEU23666.1"/>
    <property type="molecule type" value="Genomic_DNA"/>
</dbReference>
<keyword evidence="7" id="KW-0963">Cytoplasm</keyword>
<keyword evidence="7" id="KW-0690">Ribosome biogenesis</keyword>
<dbReference type="RefSeq" id="WP_046714825.1">
    <property type="nucleotide sequence ID" value="NZ_BJXR01000027.1"/>
</dbReference>
<dbReference type="Gene3D" id="3.40.390.30">
    <property type="entry name" value="Metalloproteases ('zincins'), catalytic domain"/>
    <property type="match status" value="1"/>
</dbReference>
<evidence type="ECO:0000313" key="11">
    <source>
        <dbReference type="Proteomes" id="UP000183760"/>
    </source>
</evidence>
<dbReference type="AlphaFoldDB" id="A0A511T1H2"/>
<dbReference type="EC" id="3.1.-.-" evidence="7"/>
<keyword evidence="4 7" id="KW-0255">Endonuclease</keyword>
<dbReference type="SUPFAM" id="SSF55486">
    <property type="entry name" value="Metalloproteases ('zincins'), catalytic domain"/>
    <property type="match status" value="1"/>
</dbReference>
<comment type="caution">
    <text evidence="9">The sequence shown here is derived from an EMBL/GenBank/DDBJ whole genome shotgun (WGS) entry which is preliminary data.</text>
</comment>
<proteinExistence type="inferred from homology"/>
<keyword evidence="2 7" id="KW-0540">Nuclease</keyword>
<evidence type="ECO:0000256" key="7">
    <source>
        <dbReference type="HAMAP-Rule" id="MF_00009"/>
    </source>
</evidence>
<dbReference type="EMBL" id="BJXR01000027">
    <property type="protein sequence ID" value="GEN08006.1"/>
    <property type="molecule type" value="Genomic_DNA"/>
</dbReference>
<dbReference type="GO" id="GO:0004222">
    <property type="term" value="F:metalloendopeptidase activity"/>
    <property type="evidence" value="ECO:0007669"/>
    <property type="project" value="InterPro"/>
</dbReference>
<dbReference type="InterPro" id="IPR013096">
    <property type="entry name" value="Cupin_2"/>
</dbReference>
<feature type="binding site" evidence="7">
    <location>
        <position position="235"/>
    </location>
    <ligand>
        <name>Zn(2+)</name>
        <dbReference type="ChEBI" id="CHEBI:29105"/>
        <note>catalytic</note>
    </ligand>
</feature>
<dbReference type="PROSITE" id="PS01306">
    <property type="entry name" value="UPF0054"/>
    <property type="match status" value="1"/>
</dbReference>
<dbReference type="PANTHER" id="PTHR46986:SF1">
    <property type="entry name" value="ENDORIBONUCLEASE YBEY, CHLOROPLASTIC"/>
    <property type="match status" value="1"/>
</dbReference>
<evidence type="ECO:0000259" key="8">
    <source>
        <dbReference type="Pfam" id="PF07883"/>
    </source>
</evidence>
<keyword evidence="3 7" id="KW-0479">Metal-binding</keyword>
<dbReference type="NCBIfam" id="TIGR00043">
    <property type="entry name" value="rRNA maturation RNase YbeY"/>
    <property type="match status" value="1"/>
</dbReference>
<dbReference type="InterPro" id="IPR014710">
    <property type="entry name" value="RmlC-like_jellyroll"/>
</dbReference>
<dbReference type="Pfam" id="PF02130">
    <property type="entry name" value="YbeY"/>
    <property type="match status" value="1"/>
</dbReference>
<dbReference type="InterPro" id="IPR011051">
    <property type="entry name" value="RmlC_Cupin_sf"/>
</dbReference>
<dbReference type="GO" id="GO:0005737">
    <property type="term" value="C:cytoplasm"/>
    <property type="evidence" value="ECO:0007669"/>
    <property type="project" value="UniProtKB-SubCell"/>
</dbReference>
<reference evidence="9 12" key="2">
    <citation type="submission" date="2019-07" db="EMBL/GenBank/DDBJ databases">
        <title>Whole genome shotgun sequence of Myxococcus fulvus NBRC 100333.</title>
        <authorList>
            <person name="Hosoyama A."/>
            <person name="Uohara A."/>
            <person name="Ohji S."/>
            <person name="Ichikawa N."/>
        </authorList>
    </citation>
    <scope>NUCLEOTIDE SEQUENCE [LARGE SCALE GENOMIC DNA]</scope>
    <source>
        <strain evidence="9 12">NBRC 100333</strain>
    </source>
</reference>
<comment type="similarity">
    <text evidence="1 7">Belongs to the endoribonuclease YbeY family.</text>
</comment>
<dbReference type="SUPFAM" id="SSF51182">
    <property type="entry name" value="RmlC-like cupins"/>
    <property type="match status" value="1"/>
</dbReference>
<comment type="subcellular location">
    <subcellularLocation>
        <location evidence="7">Cytoplasm</location>
    </subcellularLocation>
</comment>
<keyword evidence="11" id="KW-1185">Reference proteome</keyword>
<evidence type="ECO:0000256" key="6">
    <source>
        <dbReference type="ARBA" id="ARBA00022833"/>
    </source>
</evidence>
<dbReference type="Pfam" id="PF07883">
    <property type="entry name" value="Cupin_2"/>
    <property type="match status" value="1"/>
</dbReference>
<accession>A0A511T1H2</accession>
<dbReference type="GO" id="GO:0004521">
    <property type="term" value="F:RNA endonuclease activity"/>
    <property type="evidence" value="ECO:0007669"/>
    <property type="project" value="UniProtKB-UniRule"/>
</dbReference>
<evidence type="ECO:0000256" key="4">
    <source>
        <dbReference type="ARBA" id="ARBA00022759"/>
    </source>
</evidence>
<dbReference type="InterPro" id="IPR023091">
    <property type="entry name" value="MetalPrtase_cat_dom_sf_prd"/>
</dbReference>
<keyword evidence="7" id="KW-0698">rRNA processing</keyword>
<comment type="cofactor">
    <cofactor evidence="7">
        <name>Zn(2+)</name>
        <dbReference type="ChEBI" id="CHEBI:29105"/>
    </cofactor>
    <text evidence="7">Binds 1 zinc ion.</text>
</comment>
<dbReference type="OrthoDB" id="9807740at2"/>
<evidence type="ECO:0000313" key="12">
    <source>
        <dbReference type="Proteomes" id="UP000321514"/>
    </source>
</evidence>
<evidence type="ECO:0000256" key="2">
    <source>
        <dbReference type="ARBA" id="ARBA00022722"/>
    </source>
</evidence>
<evidence type="ECO:0000313" key="10">
    <source>
        <dbReference type="EMBL" id="SEU23666.1"/>
    </source>
</evidence>
<organism evidence="9 12">
    <name type="scientific">Myxococcus fulvus</name>
    <dbReference type="NCBI Taxonomy" id="33"/>
    <lineage>
        <taxon>Bacteria</taxon>
        <taxon>Pseudomonadati</taxon>
        <taxon>Myxococcota</taxon>
        <taxon>Myxococcia</taxon>
        <taxon>Myxococcales</taxon>
        <taxon>Cystobacterineae</taxon>
        <taxon>Myxococcaceae</taxon>
        <taxon>Myxococcus</taxon>
    </lineage>
</organism>
<dbReference type="GO" id="GO:0008270">
    <property type="term" value="F:zinc ion binding"/>
    <property type="evidence" value="ECO:0007669"/>
    <property type="project" value="UniProtKB-UniRule"/>
</dbReference>